<evidence type="ECO:0000256" key="7">
    <source>
        <dbReference type="HAMAP-Rule" id="MF_00201"/>
    </source>
</evidence>
<dbReference type="PANTHER" id="PTHR33991">
    <property type="entry name" value="DNA REPAIR PROTEIN RECO"/>
    <property type="match status" value="1"/>
</dbReference>
<dbReference type="Gene3D" id="1.20.1440.120">
    <property type="entry name" value="Recombination protein O, C-terminal domain"/>
    <property type="match status" value="2"/>
</dbReference>
<dbReference type="Gene3D" id="2.40.50.140">
    <property type="entry name" value="Nucleic acid-binding proteins"/>
    <property type="match status" value="1"/>
</dbReference>
<dbReference type="GO" id="GO:0006310">
    <property type="term" value="P:DNA recombination"/>
    <property type="evidence" value="ECO:0007669"/>
    <property type="project" value="UniProtKB-UniRule"/>
</dbReference>
<dbReference type="InterPro" id="IPR022572">
    <property type="entry name" value="DNA_rep/recomb_RecO_N"/>
</dbReference>
<reference evidence="9" key="1">
    <citation type="submission" date="2020-10" db="EMBL/GenBank/DDBJ databases">
        <authorList>
            <person name="Gilroy R."/>
        </authorList>
    </citation>
    <scope>NUCLEOTIDE SEQUENCE</scope>
    <source>
        <strain evidence="9">7463</strain>
    </source>
</reference>
<comment type="function">
    <text evidence="7">Involved in DNA repair and RecF pathway recombination.</text>
</comment>
<reference evidence="9" key="2">
    <citation type="journal article" date="2021" name="PeerJ">
        <title>Extensive microbial diversity within the chicken gut microbiome revealed by metagenomics and culture.</title>
        <authorList>
            <person name="Gilroy R."/>
            <person name="Ravi A."/>
            <person name="Getino M."/>
            <person name="Pursley I."/>
            <person name="Horton D.L."/>
            <person name="Alikhan N.F."/>
            <person name="Baker D."/>
            <person name="Gharbi K."/>
            <person name="Hall N."/>
            <person name="Watson M."/>
            <person name="Adriaenssens E.M."/>
            <person name="Foster-Nyarko E."/>
            <person name="Jarju S."/>
            <person name="Secka A."/>
            <person name="Antonio M."/>
            <person name="Oren A."/>
            <person name="Chaudhuri R.R."/>
            <person name="La Ragione R."/>
            <person name="Hildebrand F."/>
            <person name="Pallen M.J."/>
        </authorList>
    </citation>
    <scope>NUCLEOTIDE SEQUENCE</scope>
    <source>
        <strain evidence="9">7463</strain>
    </source>
</reference>
<keyword evidence="3 7" id="KW-0227">DNA damage</keyword>
<organism evidence="9 10">
    <name type="scientific">Candidatus Aphodousia faecigallinarum</name>
    <dbReference type="NCBI Taxonomy" id="2840677"/>
    <lineage>
        <taxon>Bacteria</taxon>
        <taxon>Pseudomonadati</taxon>
        <taxon>Pseudomonadota</taxon>
        <taxon>Betaproteobacteria</taxon>
        <taxon>Burkholderiales</taxon>
        <taxon>Sutterellaceae</taxon>
        <taxon>Sutterellaceae incertae sedis</taxon>
        <taxon>Candidatus Aphodousia</taxon>
    </lineage>
</organism>
<dbReference type="Proteomes" id="UP000824083">
    <property type="component" value="Unassembled WGS sequence"/>
</dbReference>
<dbReference type="Pfam" id="PF11967">
    <property type="entry name" value="RecO_N"/>
    <property type="match status" value="1"/>
</dbReference>
<keyword evidence="5 7" id="KW-0234">DNA repair</keyword>
<dbReference type="AlphaFoldDB" id="A0A9D1LDQ2"/>
<evidence type="ECO:0000256" key="3">
    <source>
        <dbReference type="ARBA" id="ARBA00022763"/>
    </source>
</evidence>
<evidence type="ECO:0000256" key="5">
    <source>
        <dbReference type="ARBA" id="ARBA00023204"/>
    </source>
</evidence>
<dbReference type="InterPro" id="IPR042242">
    <property type="entry name" value="RecO_C"/>
</dbReference>
<accession>A0A9D1LDQ2</accession>
<evidence type="ECO:0000256" key="6">
    <source>
        <dbReference type="ARBA" id="ARBA00033409"/>
    </source>
</evidence>
<evidence type="ECO:0000259" key="8">
    <source>
        <dbReference type="Pfam" id="PF11967"/>
    </source>
</evidence>
<dbReference type="HAMAP" id="MF_00201">
    <property type="entry name" value="RecO"/>
    <property type="match status" value="1"/>
</dbReference>
<dbReference type="GO" id="GO:0006302">
    <property type="term" value="P:double-strand break repair"/>
    <property type="evidence" value="ECO:0007669"/>
    <property type="project" value="TreeGrafter"/>
</dbReference>
<dbReference type="Pfam" id="PF02565">
    <property type="entry name" value="RecO_C"/>
    <property type="match status" value="1"/>
</dbReference>
<comment type="caution">
    <text evidence="9">The sequence shown here is derived from an EMBL/GenBank/DDBJ whole genome shotgun (WGS) entry which is preliminary data.</text>
</comment>
<name>A0A9D1LDQ2_9BURK</name>
<evidence type="ECO:0000313" key="10">
    <source>
        <dbReference type="Proteomes" id="UP000824083"/>
    </source>
</evidence>
<dbReference type="NCBIfam" id="TIGR00613">
    <property type="entry name" value="reco"/>
    <property type="match status" value="1"/>
</dbReference>
<evidence type="ECO:0000256" key="1">
    <source>
        <dbReference type="ARBA" id="ARBA00007452"/>
    </source>
</evidence>
<gene>
    <name evidence="7 9" type="primary">recO</name>
    <name evidence="9" type="ORF">IAC56_00950</name>
</gene>
<keyword evidence="4 7" id="KW-0233">DNA recombination</keyword>
<dbReference type="SUPFAM" id="SSF57863">
    <property type="entry name" value="ArfGap/RecO-like zinc finger"/>
    <property type="match status" value="1"/>
</dbReference>
<sequence length="240" mass="27920">MPELSKAKTTERRVNEDDAAFVLQSWNWKETSLLVEFFTLNHGKVVAVARGAKRAGSHFRGLLTPFSPLKIAFSGQNEVKNLLRVQWLGGFFPIEGDALFSAFYVNELMVRLLAREDEMRELFGSYVRVLEKLADTDANHEVALRTFELELMESLGYGLPQTGEPWYWDGEELKPWTEEVIETEPHIVIDAEMIRKLHERDFRSKETLSFAKRLMRRMIAHYAGDKPLNTRRIFEELKRL</sequence>
<comment type="similarity">
    <text evidence="1 7">Belongs to the RecO family.</text>
</comment>
<protein>
    <recommendedName>
        <fullName evidence="2 7">DNA repair protein RecO</fullName>
    </recommendedName>
    <alternativeName>
        <fullName evidence="6 7">Recombination protein O</fullName>
    </alternativeName>
</protein>
<dbReference type="EMBL" id="DVMY01000021">
    <property type="protein sequence ID" value="HIU36838.1"/>
    <property type="molecule type" value="Genomic_DNA"/>
</dbReference>
<dbReference type="PANTHER" id="PTHR33991:SF1">
    <property type="entry name" value="DNA REPAIR PROTEIN RECO"/>
    <property type="match status" value="1"/>
</dbReference>
<dbReference type="GO" id="GO:0043590">
    <property type="term" value="C:bacterial nucleoid"/>
    <property type="evidence" value="ECO:0007669"/>
    <property type="project" value="TreeGrafter"/>
</dbReference>
<evidence type="ECO:0000256" key="4">
    <source>
        <dbReference type="ARBA" id="ARBA00023172"/>
    </source>
</evidence>
<dbReference type="InterPro" id="IPR012340">
    <property type="entry name" value="NA-bd_OB-fold"/>
</dbReference>
<feature type="domain" description="DNA replication/recombination mediator RecO N-terminal" evidence="8">
    <location>
        <begin position="18"/>
        <end position="90"/>
    </location>
</feature>
<dbReference type="InterPro" id="IPR003717">
    <property type="entry name" value="RecO"/>
</dbReference>
<proteinExistence type="inferred from homology"/>
<evidence type="ECO:0000256" key="2">
    <source>
        <dbReference type="ARBA" id="ARBA00021310"/>
    </source>
</evidence>
<evidence type="ECO:0000313" key="9">
    <source>
        <dbReference type="EMBL" id="HIU36838.1"/>
    </source>
</evidence>
<dbReference type="InterPro" id="IPR037278">
    <property type="entry name" value="ARFGAP/RecO"/>
</dbReference>
<dbReference type="SUPFAM" id="SSF50249">
    <property type="entry name" value="Nucleic acid-binding proteins"/>
    <property type="match status" value="1"/>
</dbReference>